<accession>A0A1H5HGK9</accession>
<dbReference type="Gene3D" id="1.10.10.10">
    <property type="entry name" value="Winged helix-like DNA-binding domain superfamily/Winged helix DNA-binding domain"/>
    <property type="match status" value="1"/>
</dbReference>
<evidence type="ECO:0000313" key="8">
    <source>
        <dbReference type="EMBL" id="SEE26884.1"/>
    </source>
</evidence>
<feature type="domain" description="RNA polymerase sigma-70 region 2" evidence="5">
    <location>
        <begin position="10"/>
        <end position="73"/>
    </location>
</feature>
<dbReference type="GO" id="GO:0003677">
    <property type="term" value="F:DNA binding"/>
    <property type="evidence" value="ECO:0007669"/>
    <property type="project" value="InterPro"/>
</dbReference>
<evidence type="ECO:0000256" key="3">
    <source>
        <dbReference type="ARBA" id="ARBA00023082"/>
    </source>
</evidence>
<gene>
    <name evidence="8" type="ORF">SAMN04488554_1948</name>
</gene>
<dbReference type="InterPro" id="IPR036388">
    <property type="entry name" value="WH-like_DNA-bd_sf"/>
</dbReference>
<protein>
    <submittedName>
        <fullName evidence="8">Predicted RNA polymerase sigma factor, contains C-terminal TPR domain</fullName>
    </submittedName>
</protein>
<name>A0A1H5HGK9_9MICO</name>
<comment type="similarity">
    <text evidence="1">Belongs to the sigma-70 factor family. ECF subfamily.</text>
</comment>
<dbReference type="AlphaFoldDB" id="A0A1H5HGK9"/>
<dbReference type="SUPFAM" id="SSF88659">
    <property type="entry name" value="Sigma3 and sigma4 domains of RNA polymerase sigma factors"/>
    <property type="match status" value="1"/>
</dbReference>
<dbReference type="Gene3D" id="1.10.1740.10">
    <property type="match status" value="1"/>
</dbReference>
<evidence type="ECO:0000259" key="6">
    <source>
        <dbReference type="Pfam" id="PF08281"/>
    </source>
</evidence>
<dbReference type="InterPro" id="IPR013325">
    <property type="entry name" value="RNA_pol_sigma_r2"/>
</dbReference>
<organism evidence="8 9">
    <name type="scientific">Ruania alba</name>
    <dbReference type="NCBI Taxonomy" id="648782"/>
    <lineage>
        <taxon>Bacteria</taxon>
        <taxon>Bacillati</taxon>
        <taxon>Actinomycetota</taxon>
        <taxon>Actinomycetes</taxon>
        <taxon>Micrococcales</taxon>
        <taxon>Ruaniaceae</taxon>
        <taxon>Ruania</taxon>
    </lineage>
</organism>
<keyword evidence="2" id="KW-0805">Transcription regulation</keyword>
<evidence type="ECO:0000256" key="4">
    <source>
        <dbReference type="ARBA" id="ARBA00023163"/>
    </source>
</evidence>
<dbReference type="Pfam" id="PF20239">
    <property type="entry name" value="DUF6596"/>
    <property type="match status" value="1"/>
</dbReference>
<dbReference type="InterPro" id="IPR013324">
    <property type="entry name" value="RNA_pol_sigma_r3/r4-like"/>
</dbReference>
<dbReference type="InterPro" id="IPR046531">
    <property type="entry name" value="DUF6596"/>
</dbReference>
<keyword evidence="9" id="KW-1185">Reference proteome</keyword>
<evidence type="ECO:0000259" key="5">
    <source>
        <dbReference type="Pfam" id="PF04542"/>
    </source>
</evidence>
<dbReference type="OrthoDB" id="9780299at2"/>
<sequence>MTEAWEGVWRQETPHVLAALVRRHGRFSDCEDAVQEALLAAAVQWPREGMPRDPRGWLVRVASRRLVDQVRSEVSRRAREEQFAGLRMPGPASATDDPLQLMQLCCHPSLTKTSQVALMLRAVGGLTTAEIASGFLVPEATMAQRISRAKATVTRAGATFNAVEDEMRSTTAVRHAIALLYTEGHTRSSGPVITDVALTGEATGLARRLVAARPDDPENLGLLALLLLTQSRAASRADAAGELVPLEEQDRTRWDDTLIGEGVGLIERALPVGPVGEFQLQAAIAAVHAEATVWSDTDWLQIAELYRLLGVVAPSLSVTLGRAAALARVHGPEEGLAVLAELGQREAARHHRVHAVRGHLLAEAGRAEEATAALTEAARLTRSIPEQRYLHRVVDELVQ</sequence>
<evidence type="ECO:0000256" key="1">
    <source>
        <dbReference type="ARBA" id="ARBA00010641"/>
    </source>
</evidence>
<dbReference type="Pfam" id="PF04542">
    <property type="entry name" value="Sigma70_r2"/>
    <property type="match status" value="1"/>
</dbReference>
<evidence type="ECO:0000313" key="9">
    <source>
        <dbReference type="Proteomes" id="UP000199220"/>
    </source>
</evidence>
<evidence type="ECO:0000256" key="2">
    <source>
        <dbReference type="ARBA" id="ARBA00023015"/>
    </source>
</evidence>
<dbReference type="GO" id="GO:0016987">
    <property type="term" value="F:sigma factor activity"/>
    <property type="evidence" value="ECO:0007669"/>
    <property type="project" value="UniProtKB-KW"/>
</dbReference>
<dbReference type="PANTHER" id="PTHR47756">
    <property type="entry name" value="BLL6612 PROTEIN-RELATED"/>
    <property type="match status" value="1"/>
</dbReference>
<dbReference type="RefSeq" id="WP_089772726.1">
    <property type="nucleotide sequence ID" value="NZ_FNTX01000001.1"/>
</dbReference>
<dbReference type="Pfam" id="PF08281">
    <property type="entry name" value="Sigma70_r4_2"/>
    <property type="match status" value="1"/>
</dbReference>
<evidence type="ECO:0000259" key="7">
    <source>
        <dbReference type="Pfam" id="PF20239"/>
    </source>
</evidence>
<reference evidence="9" key="1">
    <citation type="submission" date="2016-10" db="EMBL/GenBank/DDBJ databases">
        <authorList>
            <person name="Varghese N."/>
            <person name="Submissions S."/>
        </authorList>
    </citation>
    <scope>NUCLEOTIDE SEQUENCE [LARGE SCALE GENOMIC DNA]</scope>
    <source>
        <strain evidence="9">DSM 21368</strain>
    </source>
</reference>
<feature type="domain" description="RNA polymerase sigma factor 70 region 4 type 2" evidence="6">
    <location>
        <begin position="105"/>
        <end position="151"/>
    </location>
</feature>
<dbReference type="InterPro" id="IPR013249">
    <property type="entry name" value="RNA_pol_sigma70_r4_t2"/>
</dbReference>
<dbReference type="InterPro" id="IPR007627">
    <property type="entry name" value="RNA_pol_sigma70_r2"/>
</dbReference>
<dbReference type="STRING" id="648782.SAMN04488554_1948"/>
<dbReference type="GO" id="GO:0006352">
    <property type="term" value="P:DNA-templated transcription initiation"/>
    <property type="evidence" value="ECO:0007669"/>
    <property type="project" value="InterPro"/>
</dbReference>
<dbReference type="PANTHER" id="PTHR47756:SF2">
    <property type="entry name" value="BLL6612 PROTEIN"/>
    <property type="match status" value="1"/>
</dbReference>
<feature type="domain" description="DUF6596" evidence="7">
    <location>
        <begin position="171"/>
        <end position="269"/>
    </location>
</feature>
<dbReference type="EMBL" id="FNTX01000001">
    <property type="protein sequence ID" value="SEE26884.1"/>
    <property type="molecule type" value="Genomic_DNA"/>
</dbReference>
<keyword evidence="4" id="KW-0804">Transcription</keyword>
<dbReference type="SUPFAM" id="SSF88946">
    <property type="entry name" value="Sigma2 domain of RNA polymerase sigma factors"/>
    <property type="match status" value="1"/>
</dbReference>
<keyword evidence="3" id="KW-0731">Sigma factor</keyword>
<proteinExistence type="inferred from homology"/>
<dbReference type="Proteomes" id="UP000199220">
    <property type="component" value="Unassembled WGS sequence"/>
</dbReference>